<dbReference type="RefSeq" id="WP_281095164.1">
    <property type="nucleotide sequence ID" value="NZ_JARYZI010000010.1"/>
</dbReference>
<keyword evidence="3" id="KW-1185">Reference proteome</keyword>
<comment type="caution">
    <text evidence="2">The sequence shown here is derived from an EMBL/GenBank/DDBJ whole genome shotgun (WGS) entry which is preliminary data.</text>
</comment>
<evidence type="ECO:0000313" key="2">
    <source>
        <dbReference type="EMBL" id="MDH8679271.1"/>
    </source>
</evidence>
<dbReference type="Proteomes" id="UP001158045">
    <property type="component" value="Unassembled WGS sequence"/>
</dbReference>
<sequence>MLMIRGRLYMLVVILVITASLLFITGCSKEETNAEAETNAIADTVLKPLAVIDDFNSENVVGALETDGIEVVLPEGALGEGSEVSVAIGGEIPTYDKAQMALAGGALDIKFSGAQRRTDAPILVKIAVDQSYFADHQELEGFKAAHYGQATGWTYTMPVEVNPEKGYIAFEIYNNDLWGTAELTEAERKEQYIKGKALQSWGESQLEGDVQAATKEMIESILVNQFNATNKSEIELVSKAILKELKYGSLEYGKLATDLMNKDFKSYTANVASMIGQTFANAYEADALSSTFGQLGNAAEAAGYLWEGDYSGAGMKLAETISEMSPAYKVAKVAVDVIDTKINNWKNNGIEEAYKAFKEGSNDYILFGYNNEPENFGEVWDQMRGLARQIEMDAVKKYAASIGVKESELSQAQIDKAKTKARETLKDQFEKRIKQEEEIALQEANEREVLAQFEKYGLLERGRVWYPYEQSMERMLDRLYEQIKRIQLETGRFGIVYKDGDLHDQARGLDYIGIVKDDEMKMSDLAKLIKERYVFGEAAYEKMLKEMGYVKDYELESGTYKGTLVINDAPVLEAAKKALDDPASVPTVTDAEGEECEEFDINEEEIQVQVQEAINKGNSVIGVEVPITLIVKEGTEKGVFTATLRIDYASAFPDYGCEEATDEPYNLSFKEGVITLTNTLVDEGFTMNSVFKGTFEGENKLKGTFEATTTEDEYSGYAATSVLYSGSWKVSK</sequence>
<accession>A0ABT6NFU2</accession>
<organism evidence="2 3">
    <name type="scientific">Fusibacter bizertensis</name>
    <dbReference type="NCBI Taxonomy" id="1488331"/>
    <lineage>
        <taxon>Bacteria</taxon>
        <taxon>Bacillati</taxon>
        <taxon>Bacillota</taxon>
        <taxon>Clostridia</taxon>
        <taxon>Eubacteriales</taxon>
        <taxon>Eubacteriales Family XII. Incertae Sedis</taxon>
        <taxon>Fusibacter</taxon>
    </lineage>
</organism>
<dbReference type="EMBL" id="JARYZI010000010">
    <property type="protein sequence ID" value="MDH8679271.1"/>
    <property type="molecule type" value="Genomic_DNA"/>
</dbReference>
<evidence type="ECO:0000313" key="3">
    <source>
        <dbReference type="Proteomes" id="UP001158045"/>
    </source>
</evidence>
<proteinExistence type="predicted"/>
<gene>
    <name evidence="2" type="ORF">QE109_14025</name>
</gene>
<dbReference type="PROSITE" id="PS51257">
    <property type="entry name" value="PROKAR_LIPOPROTEIN"/>
    <property type="match status" value="1"/>
</dbReference>
<feature type="coiled-coil region" evidence="1">
    <location>
        <begin position="426"/>
        <end position="489"/>
    </location>
</feature>
<protein>
    <submittedName>
        <fullName evidence="2">Uncharacterized protein</fullName>
    </submittedName>
</protein>
<name>A0ABT6NFU2_9FIRM</name>
<evidence type="ECO:0000256" key="1">
    <source>
        <dbReference type="SAM" id="Coils"/>
    </source>
</evidence>
<keyword evidence="1" id="KW-0175">Coiled coil</keyword>
<reference evidence="2 3" key="1">
    <citation type="submission" date="2023-04" db="EMBL/GenBank/DDBJ databases">
        <title>Fusibacter bizertensis strain WBS, isolated from littoral bottom sediments of the Arctic seas - biochemical and genomic analysis.</title>
        <authorList>
            <person name="Brioukhanov A.L."/>
        </authorList>
    </citation>
    <scope>NUCLEOTIDE SEQUENCE [LARGE SCALE GENOMIC DNA]</scope>
    <source>
        <strain evidence="2 3">WBS</strain>
    </source>
</reference>